<name>A0A256GRC4_9HYPH</name>
<dbReference type="AlphaFoldDB" id="A0A256GRC4"/>
<organism evidence="1 2">
    <name type="scientific">Brucella pseudogrignonensis</name>
    <dbReference type="NCBI Taxonomy" id="419475"/>
    <lineage>
        <taxon>Bacteria</taxon>
        <taxon>Pseudomonadati</taxon>
        <taxon>Pseudomonadota</taxon>
        <taxon>Alphaproteobacteria</taxon>
        <taxon>Hyphomicrobiales</taxon>
        <taxon>Brucellaceae</taxon>
        <taxon>Brucella/Ochrobactrum group</taxon>
        <taxon>Brucella</taxon>
    </lineage>
</organism>
<keyword evidence="2" id="KW-1185">Reference proteome</keyword>
<comment type="caution">
    <text evidence="1">The sequence shown here is derived from an EMBL/GenBank/DDBJ whole genome shotgun (WGS) entry which is preliminary data.</text>
</comment>
<accession>A0A256GRC4</accession>
<evidence type="ECO:0000313" key="2">
    <source>
        <dbReference type="Proteomes" id="UP000216188"/>
    </source>
</evidence>
<dbReference type="Proteomes" id="UP000216188">
    <property type="component" value="Unassembled WGS sequence"/>
</dbReference>
<sequence length="50" mass="5733">MQIVATLKRSATQLSPMGLIVRYYYTVIANSLFNENEQKYLYNSSVNADI</sequence>
<gene>
    <name evidence="1" type="ORF">CEV34_0771</name>
</gene>
<protein>
    <submittedName>
        <fullName evidence="1">Uncharacterized protein</fullName>
    </submittedName>
</protein>
<proteinExistence type="predicted"/>
<evidence type="ECO:0000313" key="1">
    <source>
        <dbReference type="EMBL" id="OYR29131.1"/>
    </source>
</evidence>
<dbReference type="EMBL" id="NNRM01000011">
    <property type="protein sequence ID" value="OYR29131.1"/>
    <property type="molecule type" value="Genomic_DNA"/>
</dbReference>
<reference evidence="1 2" key="1">
    <citation type="submission" date="2017-07" db="EMBL/GenBank/DDBJ databases">
        <title>Phylogenetic study on the rhizospheric bacterium Ochrobactrum sp. A44.</title>
        <authorList>
            <person name="Krzyzanowska D.M."/>
            <person name="Ossowicki A."/>
            <person name="Rajewska M."/>
            <person name="Maciag T."/>
            <person name="Kaczynski Z."/>
            <person name="Czerwicka M."/>
            <person name="Jafra S."/>
        </authorList>
    </citation>
    <scope>NUCLEOTIDE SEQUENCE [LARGE SCALE GENOMIC DNA]</scope>
    <source>
        <strain evidence="1 2">CCUG 30717</strain>
    </source>
</reference>